<gene>
    <name evidence="4" type="ORF">S12H4_13328</name>
</gene>
<proteinExistence type="predicted"/>
<dbReference type="GO" id="GO:0005524">
    <property type="term" value="F:ATP binding"/>
    <property type="evidence" value="ECO:0007669"/>
    <property type="project" value="UniProtKB-KW"/>
</dbReference>
<accession>X1T901</accession>
<dbReference type="InterPro" id="IPR001962">
    <property type="entry name" value="Asn_synthase"/>
</dbReference>
<keyword evidence="2" id="KW-0067">ATP-binding</keyword>
<dbReference type="AlphaFoldDB" id="X1T901"/>
<dbReference type="CDD" id="cd01991">
    <property type="entry name" value="Asn_synthase_B_C"/>
    <property type="match status" value="1"/>
</dbReference>
<dbReference type="SUPFAM" id="SSF52402">
    <property type="entry name" value="Adenine nucleotide alpha hydrolases-like"/>
    <property type="match status" value="1"/>
</dbReference>
<dbReference type="InterPro" id="IPR014729">
    <property type="entry name" value="Rossmann-like_a/b/a_fold"/>
</dbReference>
<name>X1T901_9ZZZZ</name>
<sequence length="215" mass="25236">EDRILSIVYEIDCNCLALSGGLDSSLMLYFMLKKHQQVKAFTIGLSEEHPDIKYSKLVVDNLGRTKHRIYIPTLREIGEEKEQEGDFRGDRATRLFYKFVSKNTDKIISCEGIDELMCGYYDHQENPDEETYYKYIRQLREKHLEPLNRNSDQVKIYLPYLDSKLLCLLSQIPIAEKVTFEQRKTLVVAIAENKIPNEIINRRKYGFCDALQIRD</sequence>
<dbReference type="PANTHER" id="PTHR11772">
    <property type="entry name" value="ASPARAGINE SYNTHETASE"/>
    <property type="match status" value="1"/>
</dbReference>
<evidence type="ECO:0000256" key="1">
    <source>
        <dbReference type="ARBA" id="ARBA00022741"/>
    </source>
</evidence>
<feature type="domain" description="Asparagine synthetase" evidence="3">
    <location>
        <begin position="16"/>
        <end position="144"/>
    </location>
</feature>
<evidence type="ECO:0000256" key="2">
    <source>
        <dbReference type="ARBA" id="ARBA00022840"/>
    </source>
</evidence>
<dbReference type="InterPro" id="IPR050795">
    <property type="entry name" value="Asn_Synthetase"/>
</dbReference>
<dbReference type="GO" id="GO:0006529">
    <property type="term" value="P:asparagine biosynthetic process"/>
    <property type="evidence" value="ECO:0007669"/>
    <property type="project" value="InterPro"/>
</dbReference>
<dbReference type="PANTHER" id="PTHR11772:SF2">
    <property type="entry name" value="ASPARAGINE SYNTHETASE [GLUTAMINE-HYDROLYZING]"/>
    <property type="match status" value="1"/>
</dbReference>
<dbReference type="EMBL" id="BARW01006349">
    <property type="protein sequence ID" value="GAI87881.1"/>
    <property type="molecule type" value="Genomic_DNA"/>
</dbReference>
<feature type="non-terminal residue" evidence="4">
    <location>
        <position position="1"/>
    </location>
</feature>
<evidence type="ECO:0000313" key="4">
    <source>
        <dbReference type="EMBL" id="GAI87881.1"/>
    </source>
</evidence>
<protein>
    <recommendedName>
        <fullName evidence="3">Asparagine synthetase domain-containing protein</fullName>
    </recommendedName>
</protein>
<dbReference type="GO" id="GO:0005829">
    <property type="term" value="C:cytosol"/>
    <property type="evidence" value="ECO:0007669"/>
    <property type="project" value="TreeGrafter"/>
</dbReference>
<reference evidence="4" key="1">
    <citation type="journal article" date="2014" name="Front. Microbiol.">
        <title>High frequency of phylogenetically diverse reductive dehalogenase-homologous genes in deep subseafloor sedimentary metagenomes.</title>
        <authorList>
            <person name="Kawai M."/>
            <person name="Futagami T."/>
            <person name="Toyoda A."/>
            <person name="Takaki Y."/>
            <person name="Nishi S."/>
            <person name="Hori S."/>
            <person name="Arai W."/>
            <person name="Tsubouchi T."/>
            <person name="Morono Y."/>
            <person name="Uchiyama I."/>
            <person name="Ito T."/>
            <person name="Fujiyama A."/>
            <person name="Inagaki F."/>
            <person name="Takami H."/>
        </authorList>
    </citation>
    <scope>NUCLEOTIDE SEQUENCE</scope>
    <source>
        <strain evidence="4">Expedition CK06-06</strain>
    </source>
</reference>
<evidence type="ECO:0000259" key="3">
    <source>
        <dbReference type="Pfam" id="PF00733"/>
    </source>
</evidence>
<dbReference type="Gene3D" id="3.40.50.620">
    <property type="entry name" value="HUPs"/>
    <property type="match status" value="1"/>
</dbReference>
<dbReference type="Pfam" id="PF00733">
    <property type="entry name" value="Asn_synthase"/>
    <property type="match status" value="2"/>
</dbReference>
<dbReference type="GO" id="GO:0004066">
    <property type="term" value="F:asparagine synthase (glutamine-hydrolyzing) activity"/>
    <property type="evidence" value="ECO:0007669"/>
    <property type="project" value="InterPro"/>
</dbReference>
<organism evidence="4">
    <name type="scientific">marine sediment metagenome</name>
    <dbReference type="NCBI Taxonomy" id="412755"/>
    <lineage>
        <taxon>unclassified sequences</taxon>
        <taxon>metagenomes</taxon>
        <taxon>ecological metagenomes</taxon>
    </lineage>
</organism>
<feature type="domain" description="Asparagine synthetase" evidence="3">
    <location>
        <begin position="158"/>
        <end position="210"/>
    </location>
</feature>
<keyword evidence="1" id="KW-0547">Nucleotide-binding</keyword>
<comment type="caution">
    <text evidence="4">The sequence shown here is derived from an EMBL/GenBank/DDBJ whole genome shotgun (WGS) entry which is preliminary data.</text>
</comment>